<feature type="region of interest" description="Disordered" evidence="1">
    <location>
        <begin position="96"/>
        <end position="124"/>
    </location>
</feature>
<evidence type="ECO:0000256" key="1">
    <source>
        <dbReference type="SAM" id="MobiDB-lite"/>
    </source>
</evidence>
<evidence type="ECO:0000313" key="2">
    <source>
        <dbReference type="EMBL" id="KAJ4972546.1"/>
    </source>
</evidence>
<keyword evidence="3" id="KW-1185">Reference proteome</keyword>
<organism evidence="2 3">
    <name type="scientific">Protea cynaroides</name>
    <dbReference type="NCBI Taxonomy" id="273540"/>
    <lineage>
        <taxon>Eukaryota</taxon>
        <taxon>Viridiplantae</taxon>
        <taxon>Streptophyta</taxon>
        <taxon>Embryophyta</taxon>
        <taxon>Tracheophyta</taxon>
        <taxon>Spermatophyta</taxon>
        <taxon>Magnoliopsida</taxon>
        <taxon>Proteales</taxon>
        <taxon>Proteaceae</taxon>
        <taxon>Protea</taxon>
    </lineage>
</organism>
<sequence length="156" mass="18074">MLQRETIHQGGKQKQFSAPTIWRRVEVQTEERKERNPVMTVSSYLIWNLRYKVYLLRTREFFVKINGDDDINNKNNNAVKQVVELSRSRRDCSYDFQKEGDSVSRDGGNAGQSGGGTEDPPSTLIGQFLHRQKAFSEMALDMDLEMNELQNRISRT</sequence>
<reference evidence="2" key="1">
    <citation type="journal article" date="2023" name="Plant J.">
        <title>The genome of the king protea, Protea cynaroides.</title>
        <authorList>
            <person name="Chang J."/>
            <person name="Duong T.A."/>
            <person name="Schoeman C."/>
            <person name="Ma X."/>
            <person name="Roodt D."/>
            <person name="Barker N."/>
            <person name="Li Z."/>
            <person name="Van de Peer Y."/>
            <person name="Mizrachi E."/>
        </authorList>
    </citation>
    <scope>NUCLEOTIDE SEQUENCE</scope>
    <source>
        <tissue evidence="2">Young leaves</tissue>
    </source>
</reference>
<dbReference type="AlphaFoldDB" id="A0A9Q0KLQ9"/>
<dbReference type="OrthoDB" id="1836584at2759"/>
<gene>
    <name evidence="2" type="ORF">NE237_005720</name>
</gene>
<comment type="caution">
    <text evidence="2">The sequence shown here is derived from an EMBL/GenBank/DDBJ whole genome shotgun (WGS) entry which is preliminary data.</text>
</comment>
<accession>A0A9Q0KLQ9</accession>
<name>A0A9Q0KLQ9_9MAGN</name>
<dbReference type="EMBL" id="JAMYWD010000004">
    <property type="protein sequence ID" value="KAJ4972546.1"/>
    <property type="molecule type" value="Genomic_DNA"/>
</dbReference>
<proteinExistence type="predicted"/>
<feature type="compositionally biased region" description="Gly residues" evidence="1">
    <location>
        <begin position="108"/>
        <end position="117"/>
    </location>
</feature>
<evidence type="ECO:0000313" key="3">
    <source>
        <dbReference type="Proteomes" id="UP001141806"/>
    </source>
</evidence>
<dbReference type="Proteomes" id="UP001141806">
    <property type="component" value="Unassembled WGS sequence"/>
</dbReference>
<protein>
    <submittedName>
        <fullName evidence="2">Uncharacterized protein</fullName>
    </submittedName>
</protein>